<keyword evidence="2" id="KW-0677">Repeat</keyword>
<dbReference type="SUPFAM" id="SSF48452">
    <property type="entry name" value="TPR-like"/>
    <property type="match status" value="1"/>
</dbReference>
<dbReference type="Proteomes" id="UP001497392">
    <property type="component" value="Unassembled WGS sequence"/>
</dbReference>
<proteinExistence type="inferred from homology"/>
<dbReference type="InterPro" id="IPR002885">
    <property type="entry name" value="PPR_rpt"/>
</dbReference>
<accession>A0ABP1GE23</accession>
<dbReference type="Pfam" id="PF13041">
    <property type="entry name" value="PPR_2"/>
    <property type="match status" value="1"/>
</dbReference>
<keyword evidence="6" id="KW-1185">Reference proteome</keyword>
<evidence type="ECO:0000313" key="6">
    <source>
        <dbReference type="Proteomes" id="UP001497392"/>
    </source>
</evidence>
<evidence type="ECO:0000256" key="1">
    <source>
        <dbReference type="ARBA" id="ARBA00007626"/>
    </source>
</evidence>
<reference evidence="5 6" key="1">
    <citation type="submission" date="2024-06" db="EMBL/GenBank/DDBJ databases">
        <authorList>
            <person name="Kraege A."/>
            <person name="Thomma B."/>
        </authorList>
    </citation>
    <scope>NUCLEOTIDE SEQUENCE [LARGE SCALE GENOMIC DNA]</scope>
</reference>
<dbReference type="PANTHER" id="PTHR47447">
    <property type="entry name" value="OS03G0856100 PROTEIN"/>
    <property type="match status" value="1"/>
</dbReference>
<evidence type="ECO:0000313" key="5">
    <source>
        <dbReference type="EMBL" id="CAL5228013.1"/>
    </source>
</evidence>
<protein>
    <submittedName>
        <fullName evidence="5">G11074 protein</fullName>
    </submittedName>
</protein>
<dbReference type="PANTHER" id="PTHR47447:SF17">
    <property type="entry name" value="OS12G0638900 PROTEIN"/>
    <property type="match status" value="1"/>
</dbReference>
<name>A0ABP1GE23_9CHLO</name>
<evidence type="ECO:0000256" key="3">
    <source>
        <dbReference type="PROSITE-ProRule" id="PRU00708"/>
    </source>
</evidence>
<feature type="region of interest" description="Disordered" evidence="4">
    <location>
        <begin position="1"/>
        <end position="57"/>
    </location>
</feature>
<comment type="similarity">
    <text evidence="1">Belongs to the PPR family. P subfamily.</text>
</comment>
<feature type="repeat" description="PPR" evidence="3">
    <location>
        <begin position="216"/>
        <end position="250"/>
    </location>
</feature>
<evidence type="ECO:0000256" key="4">
    <source>
        <dbReference type="SAM" id="MobiDB-lite"/>
    </source>
</evidence>
<dbReference type="Pfam" id="PF01535">
    <property type="entry name" value="PPR"/>
    <property type="match status" value="1"/>
</dbReference>
<feature type="region of interest" description="Disordered" evidence="4">
    <location>
        <begin position="352"/>
        <end position="375"/>
    </location>
</feature>
<dbReference type="NCBIfam" id="TIGR00756">
    <property type="entry name" value="PPR"/>
    <property type="match status" value="4"/>
</dbReference>
<organism evidence="5 6">
    <name type="scientific">Coccomyxa viridis</name>
    <dbReference type="NCBI Taxonomy" id="1274662"/>
    <lineage>
        <taxon>Eukaryota</taxon>
        <taxon>Viridiplantae</taxon>
        <taxon>Chlorophyta</taxon>
        <taxon>core chlorophytes</taxon>
        <taxon>Trebouxiophyceae</taxon>
        <taxon>Trebouxiophyceae incertae sedis</taxon>
        <taxon>Coccomyxaceae</taxon>
        <taxon>Coccomyxa</taxon>
    </lineage>
</organism>
<dbReference type="Pfam" id="PF13812">
    <property type="entry name" value="PPR_3"/>
    <property type="match status" value="1"/>
</dbReference>
<dbReference type="EMBL" id="CAXHTA020000017">
    <property type="protein sequence ID" value="CAL5228013.1"/>
    <property type="molecule type" value="Genomic_DNA"/>
</dbReference>
<feature type="repeat" description="PPR" evidence="3">
    <location>
        <begin position="181"/>
        <end position="215"/>
    </location>
</feature>
<comment type="caution">
    <text evidence="5">The sequence shown here is derived from an EMBL/GenBank/DDBJ whole genome shotgun (WGS) entry which is preliminary data.</text>
</comment>
<dbReference type="Gene3D" id="1.25.40.10">
    <property type="entry name" value="Tetratricopeptide repeat domain"/>
    <property type="match status" value="2"/>
</dbReference>
<dbReference type="PROSITE" id="PS51375">
    <property type="entry name" value="PPR"/>
    <property type="match status" value="4"/>
</dbReference>
<feature type="repeat" description="PPR" evidence="3">
    <location>
        <begin position="106"/>
        <end position="136"/>
    </location>
</feature>
<feature type="compositionally biased region" description="Basic and acidic residues" evidence="4">
    <location>
        <begin position="358"/>
        <end position="368"/>
    </location>
</feature>
<sequence>MANGGSHDGRRERPPGAPRRAPKQDRPAPRPQRSGGPAQDMDQLKEAVSSAAPGTGEVQRVIRESTFQPRAAAFTSLIQQCARVRAWQKAVDVFQALQETPGLKPNFINYSALISACSAAGRWQEAERTFLEMLAASESDEECSPNTITFSSLITACERGGRVDRALHWYHQMEDRGVEADHIIYSSLISSCERNGKLDQAVEIADSMHIAGLYHSPDLYVKLIEALGRQQQWEKALELFLSMQLAGAEAGKPACMALLSAFEAGRQPRLAMQLLDALAEDSSPTQLDGDIMVAALRVCAKTGAWQSALRVWERLQSPTQQPQQQQQQSAQLKNAAAQLVIQACKAGKNPSKAAELAAEFRRPAHRADVSSAASS</sequence>
<evidence type="ECO:0000256" key="2">
    <source>
        <dbReference type="ARBA" id="ARBA00022737"/>
    </source>
</evidence>
<gene>
    <name evidence="5" type="primary">g11074</name>
    <name evidence="5" type="ORF">VP750_LOCUS9919</name>
</gene>
<feature type="repeat" description="PPR" evidence="3">
    <location>
        <begin position="146"/>
        <end position="180"/>
    </location>
</feature>
<dbReference type="InterPro" id="IPR011990">
    <property type="entry name" value="TPR-like_helical_dom_sf"/>
</dbReference>